<evidence type="ECO:0000313" key="3">
    <source>
        <dbReference type="EMBL" id="TCS70332.1"/>
    </source>
</evidence>
<dbReference type="EMBL" id="BHEO01000002">
    <property type="protein sequence ID" value="GBU04047.1"/>
    <property type="molecule type" value="Genomic_DNA"/>
</dbReference>
<name>A0A4R3JV40_9FIRM</name>
<feature type="transmembrane region" description="Helical" evidence="1">
    <location>
        <begin position="128"/>
        <end position="150"/>
    </location>
</feature>
<reference evidence="2 5" key="1">
    <citation type="journal article" date="2018" name="Int. J. Syst. Evol. Microbiol.">
        <title>Draft Genome Sequence of Faecalimonas umbilicata JCM 30896T, an Acetate-Producing Bacterium Isolated from Human Feces.</title>
        <authorList>
            <person name="Sakamoto M."/>
            <person name="Ikeyama N."/>
            <person name="Yuki M."/>
            <person name="Ohkuma M."/>
        </authorList>
    </citation>
    <scope>NUCLEOTIDE SEQUENCE [LARGE SCALE GENOMIC DNA]</scope>
    <source>
        <strain evidence="2 5">EGH7</strain>
    </source>
</reference>
<keyword evidence="1" id="KW-0812">Transmembrane</keyword>
<evidence type="ECO:0000313" key="4">
    <source>
        <dbReference type="Proteomes" id="UP000294613"/>
    </source>
</evidence>
<reference evidence="3 4" key="2">
    <citation type="submission" date="2019-03" db="EMBL/GenBank/DDBJ databases">
        <title>Genomic Encyclopedia of Type Strains, Phase IV (KMG-IV): sequencing the most valuable type-strain genomes for metagenomic binning, comparative biology and taxonomic classification.</title>
        <authorList>
            <person name="Goeker M."/>
        </authorList>
    </citation>
    <scope>NUCLEOTIDE SEQUENCE [LARGE SCALE GENOMIC DNA]</scope>
    <source>
        <strain evidence="3 4">DSM 103426</strain>
    </source>
</reference>
<comment type="caution">
    <text evidence="3">The sequence shown here is derived from an EMBL/GenBank/DDBJ whole genome shotgun (WGS) entry which is preliminary data.</text>
</comment>
<evidence type="ECO:0000313" key="2">
    <source>
        <dbReference type="EMBL" id="GBU04047.1"/>
    </source>
</evidence>
<dbReference type="SUPFAM" id="SSF69304">
    <property type="entry name" value="Tricorn protease N-terminal domain"/>
    <property type="match status" value="1"/>
</dbReference>
<gene>
    <name evidence="3" type="ORF">EDD74_101183</name>
    <name evidence="2" type="ORF">FAEUMB_05880</name>
</gene>
<keyword evidence="1" id="KW-1133">Transmembrane helix</keyword>
<keyword evidence="5" id="KW-1185">Reference proteome</keyword>
<dbReference type="RefSeq" id="WP_116441129.1">
    <property type="nucleotide sequence ID" value="NZ_BHEO01000002.1"/>
</dbReference>
<evidence type="ECO:0000256" key="1">
    <source>
        <dbReference type="SAM" id="Phobius"/>
    </source>
</evidence>
<evidence type="ECO:0000313" key="5">
    <source>
        <dbReference type="Proteomes" id="UP000702954"/>
    </source>
</evidence>
<dbReference type="AlphaFoldDB" id="A0A4R3JV40"/>
<keyword evidence="1" id="KW-0472">Membrane</keyword>
<protein>
    <submittedName>
        <fullName evidence="3">Zinc ribbon protein</fullName>
    </submittedName>
</protein>
<dbReference type="EMBL" id="SLZV01000001">
    <property type="protein sequence ID" value="TCS70332.1"/>
    <property type="molecule type" value="Genomic_DNA"/>
</dbReference>
<proteinExistence type="predicted"/>
<dbReference type="Proteomes" id="UP000294613">
    <property type="component" value="Unassembled WGS sequence"/>
</dbReference>
<dbReference type="Proteomes" id="UP000702954">
    <property type="component" value="Unassembled WGS sequence"/>
</dbReference>
<organism evidence="3 4">
    <name type="scientific">Faecalimonas umbilicata</name>
    <dbReference type="NCBI Taxonomy" id="1912855"/>
    <lineage>
        <taxon>Bacteria</taxon>
        <taxon>Bacillati</taxon>
        <taxon>Bacillota</taxon>
        <taxon>Clostridia</taxon>
        <taxon>Lachnospirales</taxon>
        <taxon>Lachnospiraceae</taxon>
        <taxon>Faecalimonas</taxon>
    </lineage>
</organism>
<accession>A0A4R3JV40</accession>
<sequence>MRCTKCGCELPENSKFCFACGAKLEENCVEAQKKELAENLEQEDCQANAGDEEETVLLGAEIRGSYSEPEEEEHKYCPYCGCENDADAVFCCGCGKNMEMDESGVGENAGGSKPLGGNSSGKISSGKIIGVAAAAVVVIGGAALLVNAFGDDAHTKIAYLKDGKVMQTDLEKYKKDPMEYSGSYGDEDEIYGMRVTYSKDGKYICYPTDVKAEDGMTEFDLNFQKVGKEGGAIEIDDSVTKYKLLDNNKIVYLKAGNDTLYISDRKGKKEKIASDVTRFKLDKEQKNIVWIEQNNGKSALYQQDINLKKEKKKLSKSAENCIIGDDLKQIVVQEDDKLYLIENFGEREKIASDVGWVVSNNEKDKALYYVKMDEKKINAMDIVEDDTNGDEDMEWFLEELEEHSIEVSENSLYCYKDGKEVEVAKKLSSDIYAQDNSDTVLFTRFKMEELPKIRASKLDEIYDVDQKYYEALQESAETCIYNGKEIVTLDADLKEGMGEQRFLVDDEKNIGYTMKVERNKDGEIKESQLLSFKTGKKADGKCSVIAEDVDVMMGAKDGDIYYLTDMDEGMGDLYCNEELIDSDVMIGTLEFTKEQKYPIYKTDYNTSKNLFTLKMFDGKNAKVIADDAFDYKVVDEKKIAVLVDYDDDDSTGTLKLYRGKDKLIELDDDVTCLFGGMYN</sequence>